<gene>
    <name evidence="1" type="ORF">C1SCF055_LOCUS41608</name>
</gene>
<evidence type="ECO:0000313" key="2">
    <source>
        <dbReference type="EMBL" id="CAL1170296.1"/>
    </source>
</evidence>
<dbReference type="EMBL" id="CAMXCT030006611">
    <property type="protein sequence ID" value="CAL4804233.1"/>
    <property type="molecule type" value="Genomic_DNA"/>
</dbReference>
<dbReference type="OrthoDB" id="415477at2759"/>
<evidence type="ECO:0000313" key="3">
    <source>
        <dbReference type="Proteomes" id="UP001152797"/>
    </source>
</evidence>
<comment type="caution">
    <text evidence="1">The sequence shown here is derived from an EMBL/GenBank/DDBJ whole genome shotgun (WGS) entry which is preliminary data.</text>
</comment>
<dbReference type="EMBL" id="CAMXCT020006611">
    <property type="protein sequence ID" value="CAL1170296.1"/>
    <property type="molecule type" value="Genomic_DNA"/>
</dbReference>
<name>A0A9P1DWU2_9DINO</name>
<proteinExistence type="predicted"/>
<organism evidence="1">
    <name type="scientific">Cladocopium goreaui</name>
    <dbReference type="NCBI Taxonomy" id="2562237"/>
    <lineage>
        <taxon>Eukaryota</taxon>
        <taxon>Sar</taxon>
        <taxon>Alveolata</taxon>
        <taxon>Dinophyceae</taxon>
        <taxon>Suessiales</taxon>
        <taxon>Symbiodiniaceae</taxon>
        <taxon>Cladocopium</taxon>
    </lineage>
</organism>
<protein>
    <submittedName>
        <fullName evidence="1">Uncharacterized protein</fullName>
    </submittedName>
</protein>
<evidence type="ECO:0000313" key="1">
    <source>
        <dbReference type="EMBL" id="CAI4016921.1"/>
    </source>
</evidence>
<dbReference type="Proteomes" id="UP001152797">
    <property type="component" value="Unassembled WGS sequence"/>
</dbReference>
<sequence length="629" mass="70158">MALERQGTAGKLQPRFPELTTHLQRLGDLAWRPGVEAIKEACKQLDISYQESDIATICSELAGNTFETQVEPDIPVCDFLAYILHAAPCQQNFEKLSPSENATAIHRVDERGLFLHYYQALVHFVEGVSCNGCVWYDQQQRLPSIPLEEVTIYQVNHWIIEPLTSKEDFSYTEVVTVDSCAPKQMWFISHWWGEAVPTFVQCLAKHLDIRRMSADRTAYWSAWAALGPGERDAGEALPTAQALAQRKVLLLLNAQGEALRRTWCALEMAVATGLGEARKDQKPNTSPRVGLLDLVTLRTEAPCAGLPVVLTDGLTEVEQEWEAKHEGMGHIGKTDREKRFPLEVLNAGLALDFAETKTSVSSERTWVHNFLGKLVMMDEPATLQNVSQHLRSFFAGTALVQALKRQLSIAPYLSIIAANVAQQELKLPCLAHVLQQPETFLSELGTALVKLSHLKALNLDLGWRSIYANGHISNLLSAAWLAPGLEHLVCLQDFTLRLSGCCTLRRFGCAASLPRTLRRLELGLDSCERLQDATELLRGIGDLMQLTSLRLSMSGCKGLLLDSDLVLLGKSLRQLQELQHLSLNFSGTKRLFYLIELGRSIRYLRQLHELLSRNDTRERGGDLGGVVTH</sequence>
<dbReference type="EMBL" id="CAMXCT010006611">
    <property type="protein sequence ID" value="CAI4016921.1"/>
    <property type="molecule type" value="Genomic_DNA"/>
</dbReference>
<reference evidence="1" key="1">
    <citation type="submission" date="2022-10" db="EMBL/GenBank/DDBJ databases">
        <authorList>
            <person name="Chen Y."/>
            <person name="Dougan E. K."/>
            <person name="Chan C."/>
            <person name="Rhodes N."/>
            <person name="Thang M."/>
        </authorList>
    </citation>
    <scope>NUCLEOTIDE SEQUENCE</scope>
</reference>
<keyword evidence="3" id="KW-1185">Reference proteome</keyword>
<accession>A0A9P1DWU2</accession>
<reference evidence="2" key="2">
    <citation type="submission" date="2024-04" db="EMBL/GenBank/DDBJ databases">
        <authorList>
            <person name="Chen Y."/>
            <person name="Shah S."/>
            <person name="Dougan E. K."/>
            <person name="Thang M."/>
            <person name="Chan C."/>
        </authorList>
    </citation>
    <scope>NUCLEOTIDE SEQUENCE [LARGE SCALE GENOMIC DNA]</scope>
</reference>
<dbReference type="AlphaFoldDB" id="A0A9P1DWU2"/>
<dbReference type="SUPFAM" id="SSF52047">
    <property type="entry name" value="RNI-like"/>
    <property type="match status" value="1"/>
</dbReference>